<sequence length="426" mass="49020">MNILFRYTESLGQQLPHYRDYAVVLHQMLRTLHQAADCDFRLFLDEQGGDEIWHTLQEDLCRPQPQVERLAQIFAEVEADTFLLRSGTNTPEITLRPAIRNSLFYYPAFRVGLAKAPVFQSHSDYDQSFIFAPDEAAIRAFLQYVQDSQRESDRQTATMFTDTAYGLKRSKIKLAHAVAREHVFIAGDMKEQIFRSLDEFFAEDREFYTRYGLPHKRGILLYGQPGNGKTTLVKSIAASIDAPVAYWQITEHTESSSIKEVFTAAAKMAPMALVIEDIDSMPESARSFFLNTLDGADSPEGIFLIGTTNYPERIDPALMNRAGRFDRAYQIQRPDEELRLAYLLHRKLDELVSRSEVERIARQAKDLSLAQLGELYMMVAMQARYGQTQELEPLIARFQQDLRKDARQRWEPEESHQRRVGFVVGE</sequence>
<evidence type="ECO:0000256" key="2">
    <source>
        <dbReference type="RuleBase" id="RU003651"/>
    </source>
</evidence>
<evidence type="ECO:0000313" key="4">
    <source>
        <dbReference type="EMBL" id="TFE91911.1"/>
    </source>
</evidence>
<comment type="caution">
    <text evidence="4">The sequence shown here is derived from an EMBL/GenBank/DDBJ whole genome shotgun (WGS) entry which is preliminary data.</text>
</comment>
<dbReference type="InterPro" id="IPR050747">
    <property type="entry name" value="Mitochondrial_chaperone_BCS1"/>
</dbReference>
<gene>
    <name evidence="4" type="ORF">B5M42_01350</name>
</gene>
<dbReference type="Pfam" id="PF00004">
    <property type="entry name" value="AAA"/>
    <property type="match status" value="1"/>
</dbReference>
<dbReference type="InterPro" id="IPR003959">
    <property type="entry name" value="ATPase_AAA_core"/>
</dbReference>
<evidence type="ECO:0000256" key="1">
    <source>
        <dbReference type="ARBA" id="ARBA00007448"/>
    </source>
</evidence>
<dbReference type="InterPro" id="IPR027417">
    <property type="entry name" value="P-loop_NTPase"/>
</dbReference>
<dbReference type="PANTHER" id="PTHR23070">
    <property type="entry name" value="BCS1 AAA-TYPE ATPASE"/>
    <property type="match status" value="1"/>
</dbReference>
<dbReference type="EMBL" id="MYFO01000001">
    <property type="protein sequence ID" value="TFE91911.1"/>
    <property type="molecule type" value="Genomic_DNA"/>
</dbReference>
<dbReference type="Gene3D" id="3.40.50.300">
    <property type="entry name" value="P-loop containing nucleotide triphosphate hydrolases"/>
    <property type="match status" value="1"/>
</dbReference>
<keyword evidence="5" id="KW-1185">Reference proteome</keyword>
<dbReference type="AlphaFoldDB" id="A0A4Y8QAQ4"/>
<dbReference type="GO" id="GO:0005524">
    <property type="term" value="F:ATP binding"/>
    <property type="evidence" value="ECO:0007669"/>
    <property type="project" value="UniProtKB-KW"/>
</dbReference>
<reference evidence="4 5" key="1">
    <citation type="submission" date="2017-03" db="EMBL/GenBank/DDBJ databases">
        <title>Isolation of Levoglucosan Utilizing Bacteria.</title>
        <authorList>
            <person name="Arya A.S."/>
        </authorList>
    </citation>
    <scope>NUCLEOTIDE SEQUENCE [LARGE SCALE GENOMIC DNA]</scope>
    <source>
        <strain evidence="4 5">MEC069</strain>
    </source>
</reference>
<keyword evidence="2" id="KW-0547">Nucleotide-binding</keyword>
<dbReference type="SUPFAM" id="SSF52540">
    <property type="entry name" value="P-loop containing nucleoside triphosphate hydrolases"/>
    <property type="match status" value="1"/>
</dbReference>
<dbReference type="Proteomes" id="UP000298246">
    <property type="component" value="Unassembled WGS sequence"/>
</dbReference>
<dbReference type="InterPro" id="IPR003960">
    <property type="entry name" value="ATPase_AAA_CS"/>
</dbReference>
<dbReference type="OrthoDB" id="9806903at2"/>
<dbReference type="SMART" id="SM00382">
    <property type="entry name" value="AAA"/>
    <property type="match status" value="1"/>
</dbReference>
<accession>A0A4Y8QAQ4</accession>
<dbReference type="RefSeq" id="WP_134748877.1">
    <property type="nucleotide sequence ID" value="NZ_MYFO02000001.1"/>
</dbReference>
<dbReference type="GO" id="GO:0016887">
    <property type="term" value="F:ATP hydrolysis activity"/>
    <property type="evidence" value="ECO:0007669"/>
    <property type="project" value="InterPro"/>
</dbReference>
<comment type="similarity">
    <text evidence="1">Belongs to the AAA ATPase family. BCS1 subfamily.</text>
</comment>
<dbReference type="InterPro" id="IPR003593">
    <property type="entry name" value="AAA+_ATPase"/>
</dbReference>
<evidence type="ECO:0000259" key="3">
    <source>
        <dbReference type="SMART" id="SM00382"/>
    </source>
</evidence>
<feature type="domain" description="AAA+ ATPase" evidence="3">
    <location>
        <begin position="215"/>
        <end position="335"/>
    </location>
</feature>
<organism evidence="4 5">
    <name type="scientific">Paenibacillus athensensis</name>
    <dbReference type="NCBI Taxonomy" id="1967502"/>
    <lineage>
        <taxon>Bacteria</taxon>
        <taxon>Bacillati</taxon>
        <taxon>Bacillota</taxon>
        <taxon>Bacilli</taxon>
        <taxon>Bacillales</taxon>
        <taxon>Paenibacillaceae</taxon>
        <taxon>Paenibacillus</taxon>
    </lineage>
</organism>
<protein>
    <recommendedName>
        <fullName evidence="3">AAA+ ATPase domain-containing protein</fullName>
    </recommendedName>
</protein>
<dbReference type="CDD" id="cd19481">
    <property type="entry name" value="RecA-like_protease"/>
    <property type="match status" value="1"/>
</dbReference>
<proteinExistence type="inferred from homology"/>
<keyword evidence="2" id="KW-0067">ATP-binding</keyword>
<evidence type="ECO:0000313" key="5">
    <source>
        <dbReference type="Proteomes" id="UP000298246"/>
    </source>
</evidence>
<dbReference type="PROSITE" id="PS00674">
    <property type="entry name" value="AAA"/>
    <property type="match status" value="1"/>
</dbReference>
<name>A0A4Y8QAQ4_9BACL</name>